<dbReference type="Proteomes" id="UP000193067">
    <property type="component" value="Unassembled WGS sequence"/>
</dbReference>
<dbReference type="OrthoDB" id="2757496at2759"/>
<name>A0A1Y2I738_TRAC3</name>
<evidence type="ECO:0000256" key="1">
    <source>
        <dbReference type="SAM" id="MobiDB-lite"/>
    </source>
</evidence>
<proteinExistence type="predicted"/>
<keyword evidence="3" id="KW-1185">Reference proteome</keyword>
<gene>
    <name evidence="2" type="ORF">PYCCODRAFT_1481636</name>
</gene>
<protein>
    <submittedName>
        <fullName evidence="2">Uncharacterized protein</fullName>
    </submittedName>
</protein>
<feature type="compositionally biased region" description="Low complexity" evidence="1">
    <location>
        <begin position="111"/>
        <end position="152"/>
    </location>
</feature>
<dbReference type="AlphaFoldDB" id="A0A1Y2I738"/>
<evidence type="ECO:0000313" key="3">
    <source>
        <dbReference type="Proteomes" id="UP000193067"/>
    </source>
</evidence>
<dbReference type="EMBL" id="KZ084161">
    <property type="protein sequence ID" value="OSC96968.1"/>
    <property type="molecule type" value="Genomic_DNA"/>
</dbReference>
<organism evidence="2 3">
    <name type="scientific">Trametes coccinea (strain BRFM310)</name>
    <name type="common">Pycnoporus coccineus</name>
    <dbReference type="NCBI Taxonomy" id="1353009"/>
    <lineage>
        <taxon>Eukaryota</taxon>
        <taxon>Fungi</taxon>
        <taxon>Dikarya</taxon>
        <taxon>Basidiomycota</taxon>
        <taxon>Agaricomycotina</taxon>
        <taxon>Agaricomycetes</taxon>
        <taxon>Polyporales</taxon>
        <taxon>Polyporaceae</taxon>
        <taxon>Trametes</taxon>
    </lineage>
</organism>
<evidence type="ECO:0000313" key="2">
    <source>
        <dbReference type="EMBL" id="OSC96968.1"/>
    </source>
</evidence>
<accession>A0A1Y2I738</accession>
<sequence>MLLQGRFISAHPQQEPAHIYTYRGWSNLNTLLEVFNPPPNHSRISLSHSSRSFSSSCSLLATIFMDSTIDKSHYAPIEQEQEQKEADASPPRVQRQSSRQTIRRKVSQAFTSLTRRYSSTSTAASTSSTEDSDNSQPASPAVSPAASRTSTTQYTTIVERERADMSYYSRTYPLVRLDPVLIGCFVCL</sequence>
<reference evidence="2 3" key="1">
    <citation type="journal article" date="2015" name="Biotechnol. Biofuels">
        <title>Enhanced degradation of softwood versus hardwood by the white-rot fungus Pycnoporus coccineus.</title>
        <authorList>
            <person name="Couturier M."/>
            <person name="Navarro D."/>
            <person name="Chevret D."/>
            <person name="Henrissat B."/>
            <person name="Piumi F."/>
            <person name="Ruiz-Duenas F.J."/>
            <person name="Martinez A.T."/>
            <person name="Grigoriev I.V."/>
            <person name="Riley R."/>
            <person name="Lipzen A."/>
            <person name="Berrin J.G."/>
            <person name="Master E.R."/>
            <person name="Rosso M.N."/>
        </authorList>
    </citation>
    <scope>NUCLEOTIDE SEQUENCE [LARGE SCALE GENOMIC DNA]</scope>
    <source>
        <strain evidence="2 3">BRFM310</strain>
    </source>
</reference>
<feature type="region of interest" description="Disordered" evidence="1">
    <location>
        <begin position="79"/>
        <end position="152"/>
    </location>
</feature>